<accession>A0A7W4YVB3</accession>
<comment type="caution">
    <text evidence="1">The sequence shown here is derived from an EMBL/GenBank/DDBJ whole genome shotgun (WGS) entry which is preliminary data.</text>
</comment>
<dbReference type="Proteomes" id="UP000532010">
    <property type="component" value="Unassembled WGS sequence"/>
</dbReference>
<protein>
    <submittedName>
        <fullName evidence="1">Uncharacterized protein</fullName>
    </submittedName>
</protein>
<evidence type="ECO:0000313" key="2">
    <source>
        <dbReference type="Proteomes" id="UP000532010"/>
    </source>
</evidence>
<name>A0A7W4YVB3_9HYPH</name>
<sequence length="357" mass="38407">MTTIIAGSPASFSVTVQANGQPVPITGGVEARVFSMDGKQEFVPAFPAQGDASGAVAVELDDTQTGTLPAGDVMLVLSGGFGIKRFKLTVETLFEPTRTSLFIKDIIIEELRNDRLMAAAAGVLQDVVVSDDYLWDKIRAAESELSHTLRVPLVPTRFFPNQPTQEQIDALDGMAWAVEVGNDYDPTMWQGDKWGFIVTRERPIISIDDLVFRYPGGSFGVVNIPPQWINVDAKYGHVRIVPTTSVVYNGMAGAVMMAGVSGRIIPSMIQMTYTAGLTDVANTYPELLDAIKKKAVLKVVGDTFLPQSGSISADGLSQSLSADMGKYYEAIDHIINGPAGSNGGLMSKIHGIRMMVM</sequence>
<dbReference type="RefSeq" id="WP_183447213.1">
    <property type="nucleotide sequence ID" value="NZ_JACHWB010000001.1"/>
</dbReference>
<organism evidence="1 2">
    <name type="scientific">Microvirga lupini</name>
    <dbReference type="NCBI Taxonomy" id="420324"/>
    <lineage>
        <taxon>Bacteria</taxon>
        <taxon>Pseudomonadati</taxon>
        <taxon>Pseudomonadota</taxon>
        <taxon>Alphaproteobacteria</taxon>
        <taxon>Hyphomicrobiales</taxon>
        <taxon>Methylobacteriaceae</taxon>
        <taxon>Microvirga</taxon>
    </lineage>
</organism>
<proteinExistence type="predicted"/>
<reference evidence="1 2" key="1">
    <citation type="submission" date="2020-08" db="EMBL/GenBank/DDBJ databases">
        <title>The Agave Microbiome: Exploring the role of microbial communities in plant adaptations to desert environments.</title>
        <authorList>
            <person name="Partida-Martinez L.P."/>
        </authorList>
    </citation>
    <scope>NUCLEOTIDE SEQUENCE [LARGE SCALE GENOMIC DNA]</scope>
    <source>
        <strain evidence="1 2">AT3.9</strain>
    </source>
</reference>
<keyword evidence="2" id="KW-1185">Reference proteome</keyword>
<dbReference type="AlphaFoldDB" id="A0A7W4YVB3"/>
<evidence type="ECO:0000313" key="1">
    <source>
        <dbReference type="EMBL" id="MBB3017706.1"/>
    </source>
</evidence>
<gene>
    <name evidence="1" type="ORF">FHR70_000746</name>
</gene>
<dbReference type="EMBL" id="JACHWB010000001">
    <property type="protein sequence ID" value="MBB3017706.1"/>
    <property type="molecule type" value="Genomic_DNA"/>
</dbReference>